<name>A0ABQ7GR00_DUNSA</name>
<keyword evidence="2" id="KW-1185">Reference proteome</keyword>
<sequence length="139" mass="14553">MQPSFDRTLCMFTCKLKTGSTMSCEAQSLGCCEVSPALACWESILFPEEAFGTLRERESQIQGPGEQPAAAARGPFWLGCSYPFLLRGSHLLGRTVQSAGCSTGCARSCPAAAGRPAGKLACGPVCPAGQKKQHASGHV</sequence>
<reference evidence="1" key="1">
    <citation type="submission" date="2017-08" db="EMBL/GenBank/DDBJ databases">
        <authorList>
            <person name="Polle J.E."/>
            <person name="Barry K."/>
            <person name="Cushman J."/>
            <person name="Schmutz J."/>
            <person name="Tran D."/>
            <person name="Hathwaick L.T."/>
            <person name="Yim W.C."/>
            <person name="Jenkins J."/>
            <person name="Mckie-Krisberg Z.M."/>
            <person name="Prochnik S."/>
            <person name="Lindquist E."/>
            <person name="Dockter R.B."/>
            <person name="Adam C."/>
            <person name="Molina H."/>
            <person name="Bunkerborg J."/>
            <person name="Jin E."/>
            <person name="Buchheim M."/>
            <person name="Magnuson J."/>
        </authorList>
    </citation>
    <scope>NUCLEOTIDE SEQUENCE</scope>
    <source>
        <strain evidence="1">CCAP 19/18</strain>
    </source>
</reference>
<proteinExistence type="predicted"/>
<evidence type="ECO:0000313" key="1">
    <source>
        <dbReference type="EMBL" id="KAF5837039.1"/>
    </source>
</evidence>
<evidence type="ECO:0000313" key="2">
    <source>
        <dbReference type="Proteomes" id="UP000815325"/>
    </source>
</evidence>
<accession>A0ABQ7GR00</accession>
<dbReference type="Proteomes" id="UP000815325">
    <property type="component" value="Unassembled WGS sequence"/>
</dbReference>
<gene>
    <name evidence="1" type="ORF">DUNSADRAFT_4919</name>
</gene>
<dbReference type="EMBL" id="MU069631">
    <property type="protein sequence ID" value="KAF5837039.1"/>
    <property type="molecule type" value="Genomic_DNA"/>
</dbReference>
<evidence type="ECO:0008006" key="3">
    <source>
        <dbReference type="Google" id="ProtNLM"/>
    </source>
</evidence>
<organism evidence="1 2">
    <name type="scientific">Dunaliella salina</name>
    <name type="common">Green alga</name>
    <name type="synonym">Protococcus salinus</name>
    <dbReference type="NCBI Taxonomy" id="3046"/>
    <lineage>
        <taxon>Eukaryota</taxon>
        <taxon>Viridiplantae</taxon>
        <taxon>Chlorophyta</taxon>
        <taxon>core chlorophytes</taxon>
        <taxon>Chlorophyceae</taxon>
        <taxon>CS clade</taxon>
        <taxon>Chlamydomonadales</taxon>
        <taxon>Dunaliellaceae</taxon>
        <taxon>Dunaliella</taxon>
    </lineage>
</organism>
<protein>
    <recommendedName>
        <fullName evidence="3">Encoded protein</fullName>
    </recommendedName>
</protein>
<comment type="caution">
    <text evidence="1">The sequence shown here is derived from an EMBL/GenBank/DDBJ whole genome shotgun (WGS) entry which is preliminary data.</text>
</comment>